<evidence type="ECO:0000256" key="1">
    <source>
        <dbReference type="SAM" id="MobiDB-lite"/>
    </source>
</evidence>
<dbReference type="AlphaFoldDB" id="A0AAD5SE36"/>
<protein>
    <submittedName>
        <fullName evidence="2">Uncharacterized protein</fullName>
    </submittedName>
</protein>
<dbReference type="EMBL" id="JADGJD010000214">
    <property type="protein sequence ID" value="KAJ3053363.1"/>
    <property type="molecule type" value="Genomic_DNA"/>
</dbReference>
<evidence type="ECO:0000313" key="3">
    <source>
        <dbReference type="Proteomes" id="UP001212841"/>
    </source>
</evidence>
<name>A0AAD5SE36_9FUNG</name>
<comment type="caution">
    <text evidence="2">The sequence shown here is derived from an EMBL/GenBank/DDBJ whole genome shotgun (WGS) entry which is preliminary data.</text>
</comment>
<gene>
    <name evidence="2" type="ORF">HK097_004457</name>
</gene>
<feature type="region of interest" description="Disordered" evidence="1">
    <location>
        <begin position="362"/>
        <end position="408"/>
    </location>
</feature>
<proteinExistence type="predicted"/>
<organism evidence="2 3">
    <name type="scientific">Rhizophlyctis rosea</name>
    <dbReference type="NCBI Taxonomy" id="64517"/>
    <lineage>
        <taxon>Eukaryota</taxon>
        <taxon>Fungi</taxon>
        <taxon>Fungi incertae sedis</taxon>
        <taxon>Chytridiomycota</taxon>
        <taxon>Chytridiomycota incertae sedis</taxon>
        <taxon>Chytridiomycetes</taxon>
        <taxon>Rhizophlyctidales</taxon>
        <taxon>Rhizophlyctidaceae</taxon>
        <taxon>Rhizophlyctis</taxon>
    </lineage>
</organism>
<feature type="region of interest" description="Disordered" evidence="1">
    <location>
        <begin position="167"/>
        <end position="203"/>
    </location>
</feature>
<keyword evidence="3" id="KW-1185">Reference proteome</keyword>
<feature type="compositionally biased region" description="Basic and acidic residues" evidence="1">
    <location>
        <begin position="184"/>
        <end position="193"/>
    </location>
</feature>
<sequence>MVNKTNTVLIVKSADLPKGIDIGDVHHWAYTLFPDDFVRSAWDGQFLRIQFNGGATAEKFGRVLLSNRVDFEEALNSEALKRAPPAYEGSSSRRLFILRQRGYTEEFVLKLLPREEAIAGSSKVLRGFLVEFKTEDLAQQALKELGRTTDAFAHFWPVALSQEDMEQGTAQRQSSVSTPNGGHYIDRTADDRNSSPTNGTSGIEKSIFFPKPIRRLSLQHAVLRSLPGFTCFSVIPAASGDTYTAVAHFSSRLFAQRAFAWLQKFTKVDYSVQPPVISRPLSFSSASACLILQARLDLVPAMVAGRLDELLEAYDGVDRMYWKPEEGLWRVRFHRIQLAVECLRDLQVLEFLNVRFEGKTPALPPPPGKAADAAPSVNKAESAPPKQDTAPNGTAEPQGESTKQKQYRAPKFGACLRVRNLPPNNKSKDLVNAFSAFVGVWGAACTPSDQANQGEDVYILFATNKHRVDAMDCLTVLTTLYLDQPTMRHHRAAAEGVRCEAVFQLPEDVADILDRAGKKRVEREIEEGMDVLRTVVERYEKGVEKERAEVEGKEERVQRLCFDVVKKIFEWKRVATAAGVEVSGGKEGKNWDGLERVFVWDGPVM</sequence>
<feature type="compositionally biased region" description="Polar residues" evidence="1">
    <location>
        <begin position="168"/>
        <end position="180"/>
    </location>
</feature>
<accession>A0AAD5SE36</accession>
<dbReference type="Proteomes" id="UP001212841">
    <property type="component" value="Unassembled WGS sequence"/>
</dbReference>
<feature type="compositionally biased region" description="Polar residues" evidence="1">
    <location>
        <begin position="194"/>
        <end position="203"/>
    </location>
</feature>
<reference evidence="2" key="1">
    <citation type="submission" date="2020-05" db="EMBL/GenBank/DDBJ databases">
        <title>Phylogenomic resolution of chytrid fungi.</title>
        <authorList>
            <person name="Stajich J.E."/>
            <person name="Amses K."/>
            <person name="Simmons R."/>
            <person name="Seto K."/>
            <person name="Myers J."/>
            <person name="Bonds A."/>
            <person name="Quandt C.A."/>
            <person name="Barry K."/>
            <person name="Liu P."/>
            <person name="Grigoriev I."/>
            <person name="Longcore J.E."/>
            <person name="James T.Y."/>
        </authorList>
    </citation>
    <scope>NUCLEOTIDE SEQUENCE</scope>
    <source>
        <strain evidence="2">JEL0318</strain>
    </source>
</reference>
<evidence type="ECO:0000313" key="2">
    <source>
        <dbReference type="EMBL" id="KAJ3053363.1"/>
    </source>
</evidence>